<evidence type="ECO:0008006" key="4">
    <source>
        <dbReference type="Google" id="ProtNLM"/>
    </source>
</evidence>
<evidence type="ECO:0000313" key="2">
    <source>
        <dbReference type="EMBL" id="MBB5281987.1"/>
    </source>
</evidence>
<dbReference type="AlphaFoldDB" id="A0A840TJL3"/>
<feature type="chain" id="PRO_5032833646" description="DUF4249 domain-containing protein" evidence="1">
    <location>
        <begin position="25"/>
        <end position="376"/>
    </location>
</feature>
<name>A0A840TJL3_9BACT</name>
<keyword evidence="3" id="KW-1185">Reference proteome</keyword>
<comment type="caution">
    <text evidence="2">The sequence shown here is derived from an EMBL/GenBank/DDBJ whole genome shotgun (WGS) entry which is preliminary data.</text>
</comment>
<dbReference type="RefSeq" id="WP_184169382.1">
    <property type="nucleotide sequence ID" value="NZ_JACHGF010000001.1"/>
</dbReference>
<sequence length="376" mass="42826">MKYPLKRLSLLSLLWVLYSLHSCIEPFSPPEITSASSYLVVDGFLNTSAGTTSQIKLSRTQNLYENRQPWVEQQANLRVEGDQGSAYALAEVKPGTYELGGVSLAENEKYRLRIRTRDGKEYLSDYVPVVKTPPVDSVTYRVSPDRSGVQINVHTHDPTKRTRFYRWGYEETWEYHSPLYSAFEVVNKEIRLRTQDISTCWTFLKSSRIVLGTSVKLSQDIMENVPITYVHASSGKLRVKYSILVKQYGLSQEEFEYWTAIAKTNELTGSLFDPQPSQVTGNIRCINDPKELAFGFFSVSTPQEKRIFITEWLGRFTSPCEPEDTLNEAQALETYDLILVEFPVPGSNKPFYITGSGSCTDCRLHGGINEKPAYWQ</sequence>
<reference evidence="2 3" key="1">
    <citation type="submission" date="2020-08" db="EMBL/GenBank/DDBJ databases">
        <title>Genomic Encyclopedia of Type Strains, Phase IV (KMG-IV): sequencing the most valuable type-strain genomes for metagenomic binning, comparative biology and taxonomic classification.</title>
        <authorList>
            <person name="Goeker M."/>
        </authorList>
    </citation>
    <scope>NUCLEOTIDE SEQUENCE [LARGE SCALE GENOMIC DNA]</scope>
    <source>
        <strain evidence="2 3">DSM 105074</strain>
    </source>
</reference>
<evidence type="ECO:0000256" key="1">
    <source>
        <dbReference type="SAM" id="SignalP"/>
    </source>
</evidence>
<dbReference type="Proteomes" id="UP000557307">
    <property type="component" value="Unassembled WGS sequence"/>
</dbReference>
<evidence type="ECO:0000313" key="3">
    <source>
        <dbReference type="Proteomes" id="UP000557307"/>
    </source>
</evidence>
<dbReference type="InterPro" id="IPR025345">
    <property type="entry name" value="DUF4249"/>
</dbReference>
<feature type="signal peptide" evidence="1">
    <location>
        <begin position="1"/>
        <end position="24"/>
    </location>
</feature>
<dbReference type="Pfam" id="PF14054">
    <property type="entry name" value="DUF4249"/>
    <property type="match status" value="1"/>
</dbReference>
<keyword evidence="1" id="KW-0732">Signal</keyword>
<gene>
    <name evidence="2" type="ORF">HNQ92_000108</name>
</gene>
<proteinExistence type="predicted"/>
<protein>
    <recommendedName>
        <fullName evidence="4">DUF4249 domain-containing protein</fullName>
    </recommendedName>
</protein>
<dbReference type="EMBL" id="JACHGF010000001">
    <property type="protein sequence ID" value="MBB5281987.1"/>
    <property type="molecule type" value="Genomic_DNA"/>
</dbReference>
<organism evidence="2 3">
    <name type="scientific">Rhabdobacter roseus</name>
    <dbReference type="NCBI Taxonomy" id="1655419"/>
    <lineage>
        <taxon>Bacteria</taxon>
        <taxon>Pseudomonadati</taxon>
        <taxon>Bacteroidota</taxon>
        <taxon>Cytophagia</taxon>
        <taxon>Cytophagales</taxon>
        <taxon>Cytophagaceae</taxon>
        <taxon>Rhabdobacter</taxon>
    </lineage>
</organism>
<accession>A0A840TJL3</accession>